<dbReference type="AlphaFoldDB" id="A0A975JDJ0"/>
<dbReference type="SUPFAM" id="SSF143631">
    <property type="entry name" value="ApbE-like"/>
    <property type="match status" value="1"/>
</dbReference>
<proteinExistence type="predicted"/>
<dbReference type="Proteomes" id="UP000683291">
    <property type="component" value="Chromosome 1"/>
</dbReference>
<evidence type="ECO:0000313" key="2">
    <source>
        <dbReference type="Proteomes" id="UP000683291"/>
    </source>
</evidence>
<dbReference type="Gene3D" id="3.10.520.10">
    <property type="entry name" value="ApbE-like domains"/>
    <property type="match status" value="1"/>
</dbReference>
<gene>
    <name evidence="1" type="ORF">KDD17_16045</name>
</gene>
<name>A0A975JDJ0_9RHOB</name>
<reference evidence="1" key="1">
    <citation type="submission" date="2021-04" db="EMBL/GenBank/DDBJ databases">
        <title>Complete genome sequence for Sulfitobacter sp. strain JK7-1.</title>
        <authorList>
            <person name="Park S.-J."/>
        </authorList>
    </citation>
    <scope>NUCLEOTIDE SEQUENCE</scope>
    <source>
        <strain evidence="1">JK7-1</strain>
    </source>
</reference>
<dbReference type="NCBIfam" id="NF003322">
    <property type="entry name" value="PRK04334.1-2"/>
    <property type="match status" value="1"/>
</dbReference>
<protein>
    <submittedName>
        <fullName evidence="1">UPF0280 family protein</fullName>
    </submittedName>
</protein>
<dbReference type="PIRSF" id="PIRSF006421">
    <property type="entry name" value="UCP006421"/>
    <property type="match status" value="1"/>
</dbReference>
<accession>A0A975JDJ0</accession>
<dbReference type="InterPro" id="IPR007183">
    <property type="entry name" value="UPF0280"/>
</dbReference>
<dbReference type="EMBL" id="CP073581">
    <property type="protein sequence ID" value="QUJ76377.1"/>
    <property type="molecule type" value="Genomic_DNA"/>
</dbReference>
<dbReference type="RefSeq" id="WP_212704575.1">
    <property type="nucleotide sequence ID" value="NZ_CP073581.1"/>
</dbReference>
<keyword evidence="2" id="KW-1185">Reference proteome</keyword>
<dbReference type="KEGG" id="sual:KDD17_16045"/>
<evidence type="ECO:0000313" key="1">
    <source>
        <dbReference type="EMBL" id="QUJ76377.1"/>
    </source>
</evidence>
<organism evidence="1 2">
    <name type="scientific">Sulfitobacter albidus</name>
    <dbReference type="NCBI Taxonomy" id="2829501"/>
    <lineage>
        <taxon>Bacteria</taxon>
        <taxon>Pseudomonadati</taxon>
        <taxon>Pseudomonadota</taxon>
        <taxon>Alphaproteobacteria</taxon>
        <taxon>Rhodobacterales</taxon>
        <taxon>Roseobacteraceae</taxon>
        <taxon>Sulfitobacter</taxon>
    </lineage>
</organism>
<sequence>MQATAALLPCGQRLHLHHGPIDLIIGAEGDRARAFEAAQARFASVLTELMAELPLLRTATSAPRARGAIARRMQTAVAPLAPFEPVTPMAAVAGSVAEEILAAMTTAADLTRAYVNNGGDIAIHLTPDAQFTMAMAAHDGAGLGRIRITHADPVRGIATSGRHGRSHSLGIADSVTVLAATASVADAAATLIANAVDLPGHPAIRRTPANQLTDDSDLGTRPVVTGCGALTPAEIDRALTNGAARARAIPHIAAASLHLAGQSRTIGARALIHQESPEHA</sequence>
<dbReference type="InterPro" id="IPR003374">
    <property type="entry name" value="ApbE-like_sf"/>
</dbReference>